<dbReference type="EMBL" id="KV744881">
    <property type="protein sequence ID" value="OCK82680.1"/>
    <property type="molecule type" value="Genomic_DNA"/>
</dbReference>
<reference evidence="4 5" key="1">
    <citation type="journal article" date="2016" name="Nat. Commun.">
        <title>Ectomycorrhizal ecology is imprinted in the genome of the dominant symbiotic fungus Cenococcum geophilum.</title>
        <authorList>
            <consortium name="DOE Joint Genome Institute"/>
            <person name="Peter M."/>
            <person name="Kohler A."/>
            <person name="Ohm R.A."/>
            <person name="Kuo A."/>
            <person name="Krutzmann J."/>
            <person name="Morin E."/>
            <person name="Arend M."/>
            <person name="Barry K.W."/>
            <person name="Binder M."/>
            <person name="Choi C."/>
            <person name="Clum A."/>
            <person name="Copeland A."/>
            <person name="Grisel N."/>
            <person name="Haridas S."/>
            <person name="Kipfer T."/>
            <person name="LaButti K."/>
            <person name="Lindquist E."/>
            <person name="Lipzen A."/>
            <person name="Maire R."/>
            <person name="Meier B."/>
            <person name="Mihaltcheva S."/>
            <person name="Molinier V."/>
            <person name="Murat C."/>
            <person name="Poggeler S."/>
            <person name="Quandt C.A."/>
            <person name="Sperisen C."/>
            <person name="Tritt A."/>
            <person name="Tisserant E."/>
            <person name="Crous P.W."/>
            <person name="Henrissat B."/>
            <person name="Nehls U."/>
            <person name="Egli S."/>
            <person name="Spatafora J.W."/>
            <person name="Grigoriev I.V."/>
            <person name="Martin F.M."/>
        </authorList>
    </citation>
    <scope>NUCLEOTIDE SEQUENCE [LARGE SCALE GENOMIC DNA]</scope>
    <source>
        <strain evidence="4 5">CBS 459.81</strain>
    </source>
</reference>
<dbReference type="PANTHER" id="PTHR22696">
    <property type="entry name" value="E3 UBIQUITIN-PROTEIN LIGASE RNF26"/>
    <property type="match status" value="1"/>
</dbReference>
<feature type="domain" description="RING-type" evidence="3">
    <location>
        <begin position="430"/>
        <end position="477"/>
    </location>
</feature>
<dbReference type="InterPro" id="IPR001841">
    <property type="entry name" value="Znf_RING"/>
</dbReference>
<dbReference type="SMART" id="SM00184">
    <property type="entry name" value="RING"/>
    <property type="match status" value="1"/>
</dbReference>
<dbReference type="OrthoDB" id="1711136at2759"/>
<protein>
    <recommendedName>
        <fullName evidence="3">RING-type domain-containing protein</fullName>
    </recommendedName>
</protein>
<dbReference type="SUPFAM" id="SSF57850">
    <property type="entry name" value="RING/U-box"/>
    <property type="match status" value="1"/>
</dbReference>
<evidence type="ECO:0000313" key="5">
    <source>
        <dbReference type="Proteomes" id="UP000250266"/>
    </source>
</evidence>
<dbReference type="Proteomes" id="UP000250266">
    <property type="component" value="Unassembled WGS sequence"/>
</dbReference>
<proteinExistence type="predicted"/>
<evidence type="ECO:0000256" key="2">
    <source>
        <dbReference type="SAM" id="MobiDB-lite"/>
    </source>
</evidence>
<gene>
    <name evidence="4" type="ORF">K432DRAFT_323819</name>
</gene>
<dbReference type="PANTHER" id="PTHR22696:SF1">
    <property type="entry name" value="E3 UBIQUITIN-PROTEIN LIGASE RNF26"/>
    <property type="match status" value="1"/>
</dbReference>
<dbReference type="PROSITE" id="PS50089">
    <property type="entry name" value="ZF_RING_2"/>
    <property type="match status" value="1"/>
</dbReference>
<keyword evidence="1" id="KW-0863">Zinc-finger</keyword>
<dbReference type="GO" id="GO:0008270">
    <property type="term" value="F:zinc ion binding"/>
    <property type="evidence" value="ECO:0007669"/>
    <property type="project" value="UniProtKB-KW"/>
</dbReference>
<feature type="compositionally biased region" description="Polar residues" evidence="2">
    <location>
        <begin position="158"/>
        <end position="172"/>
    </location>
</feature>
<feature type="region of interest" description="Disordered" evidence="2">
    <location>
        <begin position="283"/>
        <end position="309"/>
    </location>
</feature>
<dbReference type="AlphaFoldDB" id="A0A8E2EF72"/>
<keyword evidence="5" id="KW-1185">Reference proteome</keyword>
<accession>A0A8E2EF72</accession>
<dbReference type="Pfam" id="PF13920">
    <property type="entry name" value="zf-C3HC4_3"/>
    <property type="match status" value="1"/>
</dbReference>
<feature type="region of interest" description="Disordered" evidence="2">
    <location>
        <begin position="152"/>
        <end position="178"/>
    </location>
</feature>
<dbReference type="InterPro" id="IPR013083">
    <property type="entry name" value="Znf_RING/FYVE/PHD"/>
</dbReference>
<name>A0A8E2EF72_9PEZI</name>
<sequence>MGTLTANVPRLNDHCPHKLATSCRLTSTPRCCACADIRPHSLTYSVYIDGVGFVQRGTRWQSYCWFCKEFWNNRIASTDPPLQPSQTRIPQIPDQTQFLERWFEFYQGYRVVIRENGAEHRIAVIGEPLKDVSPGLLPRTHDELIAGRLNDATRPENRTATVQTTTGTLNSSEPERTLEEALDSLLEEASDTEEDPHPVRQDIEVGTTSMPGPEIVSLNARRDPNIRYGPQNAPREPVSRRLADRFTRIFGTREEIQSDDYQSPIAGMYSRAWERHRLAEAARREGGPEVSSSELPESNMAPGTSRVGRLLSGSEDRWRSHFAPYDSHAQMLAADLRPSLPSNIHSQPLLSPANPNSQAGSIAAHNDFVGSLERPLEPPPEPPSSTYRPAPDPNRRLPADETTSIPANGLDGDARPAPRTDEDMMVKLECKICYSQLADTACLPCGHMVMCHWCADIAIPVHHGNIPQMPSKCPMCRKVAKQRVRIRHG</sequence>
<organism evidence="4 5">
    <name type="scientific">Lepidopterella palustris CBS 459.81</name>
    <dbReference type="NCBI Taxonomy" id="1314670"/>
    <lineage>
        <taxon>Eukaryota</taxon>
        <taxon>Fungi</taxon>
        <taxon>Dikarya</taxon>
        <taxon>Ascomycota</taxon>
        <taxon>Pezizomycotina</taxon>
        <taxon>Dothideomycetes</taxon>
        <taxon>Pleosporomycetidae</taxon>
        <taxon>Mytilinidiales</taxon>
        <taxon>Argynnaceae</taxon>
        <taxon>Lepidopterella</taxon>
    </lineage>
</organism>
<dbReference type="GO" id="GO:0016567">
    <property type="term" value="P:protein ubiquitination"/>
    <property type="evidence" value="ECO:0007669"/>
    <property type="project" value="TreeGrafter"/>
</dbReference>
<dbReference type="GO" id="GO:0061630">
    <property type="term" value="F:ubiquitin protein ligase activity"/>
    <property type="evidence" value="ECO:0007669"/>
    <property type="project" value="TreeGrafter"/>
</dbReference>
<evidence type="ECO:0000313" key="4">
    <source>
        <dbReference type="EMBL" id="OCK82680.1"/>
    </source>
</evidence>
<feature type="region of interest" description="Disordered" evidence="2">
    <location>
        <begin position="371"/>
        <end position="419"/>
    </location>
</feature>
<dbReference type="GO" id="GO:0006511">
    <property type="term" value="P:ubiquitin-dependent protein catabolic process"/>
    <property type="evidence" value="ECO:0007669"/>
    <property type="project" value="TreeGrafter"/>
</dbReference>
<dbReference type="Gene3D" id="3.30.40.10">
    <property type="entry name" value="Zinc/RING finger domain, C3HC4 (zinc finger)"/>
    <property type="match status" value="1"/>
</dbReference>
<evidence type="ECO:0000256" key="1">
    <source>
        <dbReference type="PROSITE-ProRule" id="PRU00175"/>
    </source>
</evidence>
<keyword evidence="1" id="KW-0862">Zinc</keyword>
<keyword evidence="1" id="KW-0479">Metal-binding</keyword>
<evidence type="ECO:0000259" key="3">
    <source>
        <dbReference type="PROSITE" id="PS50089"/>
    </source>
</evidence>